<name>A0A0A9G1U5_ARUDO</name>
<reference evidence="1" key="2">
    <citation type="journal article" date="2015" name="Data Brief">
        <title>Shoot transcriptome of the giant reed, Arundo donax.</title>
        <authorList>
            <person name="Barrero R.A."/>
            <person name="Guerrero F.D."/>
            <person name="Moolhuijzen P."/>
            <person name="Goolsby J.A."/>
            <person name="Tidwell J."/>
            <person name="Bellgard S.E."/>
            <person name="Bellgard M.I."/>
        </authorList>
    </citation>
    <scope>NUCLEOTIDE SEQUENCE</scope>
    <source>
        <tissue evidence="1">Shoot tissue taken approximately 20 cm above the soil surface</tissue>
    </source>
</reference>
<reference evidence="1" key="1">
    <citation type="submission" date="2014-09" db="EMBL/GenBank/DDBJ databases">
        <authorList>
            <person name="Magalhaes I.L.F."/>
            <person name="Oliveira U."/>
            <person name="Santos F.R."/>
            <person name="Vidigal T.H.D.A."/>
            <person name="Brescovit A.D."/>
            <person name="Santos A.J."/>
        </authorList>
    </citation>
    <scope>NUCLEOTIDE SEQUENCE</scope>
    <source>
        <tissue evidence="1">Shoot tissue taken approximately 20 cm above the soil surface</tissue>
    </source>
</reference>
<proteinExistence type="predicted"/>
<protein>
    <submittedName>
        <fullName evidence="1">Uncharacterized protein</fullName>
    </submittedName>
</protein>
<organism evidence="1">
    <name type="scientific">Arundo donax</name>
    <name type="common">Giant reed</name>
    <name type="synonym">Donax arundinaceus</name>
    <dbReference type="NCBI Taxonomy" id="35708"/>
    <lineage>
        <taxon>Eukaryota</taxon>
        <taxon>Viridiplantae</taxon>
        <taxon>Streptophyta</taxon>
        <taxon>Embryophyta</taxon>
        <taxon>Tracheophyta</taxon>
        <taxon>Spermatophyta</taxon>
        <taxon>Magnoliopsida</taxon>
        <taxon>Liliopsida</taxon>
        <taxon>Poales</taxon>
        <taxon>Poaceae</taxon>
        <taxon>PACMAD clade</taxon>
        <taxon>Arundinoideae</taxon>
        <taxon>Arundineae</taxon>
        <taxon>Arundo</taxon>
    </lineage>
</organism>
<evidence type="ECO:0000313" key="1">
    <source>
        <dbReference type="EMBL" id="JAE19045.1"/>
    </source>
</evidence>
<accession>A0A0A9G1U5</accession>
<dbReference type="AlphaFoldDB" id="A0A0A9G1U5"/>
<dbReference type="EMBL" id="GBRH01178851">
    <property type="protein sequence ID" value="JAE19045.1"/>
    <property type="molecule type" value="Transcribed_RNA"/>
</dbReference>
<sequence length="53" mass="6173">MAVLIIITRCPSCTVCYKFFLHRHIINQQERRGRKKLKFTKITPATMESPPLG</sequence>